<feature type="region of interest" description="Disordered" evidence="1">
    <location>
        <begin position="15"/>
        <end position="37"/>
    </location>
</feature>
<keyword evidence="2" id="KW-1133">Transmembrane helix</keyword>
<feature type="compositionally biased region" description="Basic and acidic residues" evidence="1">
    <location>
        <begin position="80"/>
        <end position="102"/>
    </location>
</feature>
<keyword evidence="2" id="KW-0812">Transmembrane</keyword>
<dbReference type="InParanoid" id="A0A2T3ADZ0"/>
<name>A0A2T3ADZ0_9PEZI</name>
<protein>
    <recommendedName>
        <fullName evidence="5">Transmembrane protein</fullName>
    </recommendedName>
</protein>
<keyword evidence="4" id="KW-1185">Reference proteome</keyword>
<keyword evidence="2" id="KW-0472">Membrane</keyword>
<evidence type="ECO:0000256" key="2">
    <source>
        <dbReference type="SAM" id="Phobius"/>
    </source>
</evidence>
<evidence type="ECO:0000313" key="3">
    <source>
        <dbReference type="EMBL" id="PSR93848.1"/>
    </source>
</evidence>
<gene>
    <name evidence="3" type="ORF">BD289DRAFT_428490</name>
</gene>
<proteinExistence type="predicted"/>
<evidence type="ECO:0000313" key="4">
    <source>
        <dbReference type="Proteomes" id="UP000241462"/>
    </source>
</evidence>
<feature type="transmembrane region" description="Helical" evidence="2">
    <location>
        <begin position="253"/>
        <end position="285"/>
    </location>
</feature>
<dbReference type="Proteomes" id="UP000241462">
    <property type="component" value="Unassembled WGS sequence"/>
</dbReference>
<feature type="region of interest" description="Disordered" evidence="1">
    <location>
        <begin position="66"/>
        <end position="115"/>
    </location>
</feature>
<reference evidence="3 4" key="1">
    <citation type="journal article" date="2018" name="Mycol. Prog.">
        <title>Coniella lustricola, a new species from submerged detritus.</title>
        <authorList>
            <person name="Raudabaugh D.B."/>
            <person name="Iturriaga T."/>
            <person name="Carver A."/>
            <person name="Mondo S."/>
            <person name="Pangilinan J."/>
            <person name="Lipzen A."/>
            <person name="He G."/>
            <person name="Amirebrahimi M."/>
            <person name="Grigoriev I.V."/>
            <person name="Miller A.N."/>
        </authorList>
    </citation>
    <scope>NUCLEOTIDE SEQUENCE [LARGE SCALE GENOMIC DNA]</scope>
    <source>
        <strain evidence="3 4">B22-T-1</strain>
    </source>
</reference>
<feature type="region of interest" description="Disordered" evidence="1">
    <location>
        <begin position="154"/>
        <end position="194"/>
    </location>
</feature>
<evidence type="ECO:0000256" key="1">
    <source>
        <dbReference type="SAM" id="MobiDB-lite"/>
    </source>
</evidence>
<dbReference type="EMBL" id="KZ678404">
    <property type="protein sequence ID" value="PSR93848.1"/>
    <property type="molecule type" value="Genomic_DNA"/>
</dbReference>
<sequence>MPSWNLFSRRRRSVAVTQQQGALNVDARSPEAPVAGGFPEVAPRRLLDDDASAAVVPTVAAQVANGKEVEQRKQAWQTGGDRDGIYSNNNDDHNENDSDRRASRAAASSTAPQRRLGLFRSRSTHFDLGSGSEGELAQSSSGIARRSTIASLYFPETSPTPRAPALGGVASTPDSSQFGAEAGVGRDTPTLQHGSAAIGDSVKQVGGRLQKRLKRLPSLTLRRGFSFRGGTNKLSKAPPSSVAKPGTVVSCDVLFSLLFVVVFSVFLLASPFLPLALGGCILQTCKRHRPSDRRRVLPCYDKPEAASVAIALGAPGLGASAAP</sequence>
<dbReference type="AlphaFoldDB" id="A0A2T3ADZ0"/>
<evidence type="ECO:0008006" key="5">
    <source>
        <dbReference type="Google" id="ProtNLM"/>
    </source>
</evidence>
<feature type="compositionally biased region" description="Low complexity" evidence="1">
    <location>
        <begin position="104"/>
        <end position="115"/>
    </location>
</feature>
<accession>A0A2T3ADZ0</accession>
<organism evidence="3 4">
    <name type="scientific">Coniella lustricola</name>
    <dbReference type="NCBI Taxonomy" id="2025994"/>
    <lineage>
        <taxon>Eukaryota</taxon>
        <taxon>Fungi</taxon>
        <taxon>Dikarya</taxon>
        <taxon>Ascomycota</taxon>
        <taxon>Pezizomycotina</taxon>
        <taxon>Sordariomycetes</taxon>
        <taxon>Sordariomycetidae</taxon>
        <taxon>Diaporthales</taxon>
        <taxon>Schizoparmaceae</taxon>
        <taxon>Coniella</taxon>
    </lineage>
</organism>